<dbReference type="STRING" id="1382522.W6MXL9"/>
<dbReference type="GO" id="GO:0006465">
    <property type="term" value="P:signal peptide processing"/>
    <property type="evidence" value="ECO:0007669"/>
    <property type="project" value="TreeGrafter"/>
</dbReference>
<keyword evidence="6 7" id="KW-0472">Membrane</keyword>
<feature type="transmembrane region" description="Helical" evidence="7">
    <location>
        <begin position="280"/>
        <end position="301"/>
    </location>
</feature>
<protein>
    <recommendedName>
        <fullName evidence="8">Peptidase S54 rhomboid domain-containing protein</fullName>
    </recommendedName>
</protein>
<organism evidence="9 10">
    <name type="scientific">Kuraishia capsulata CBS 1993</name>
    <dbReference type="NCBI Taxonomy" id="1382522"/>
    <lineage>
        <taxon>Eukaryota</taxon>
        <taxon>Fungi</taxon>
        <taxon>Dikarya</taxon>
        <taxon>Ascomycota</taxon>
        <taxon>Saccharomycotina</taxon>
        <taxon>Pichiomycetes</taxon>
        <taxon>Pichiales</taxon>
        <taxon>Pichiaceae</taxon>
        <taxon>Kuraishia</taxon>
    </lineage>
</organism>
<feature type="transmembrane region" description="Helical" evidence="7">
    <location>
        <begin position="313"/>
        <end position="330"/>
    </location>
</feature>
<dbReference type="InterPro" id="IPR022764">
    <property type="entry name" value="Peptidase_S54_rhomboid_dom"/>
</dbReference>
<dbReference type="GO" id="GO:0004252">
    <property type="term" value="F:serine-type endopeptidase activity"/>
    <property type="evidence" value="ECO:0007669"/>
    <property type="project" value="InterPro"/>
</dbReference>
<dbReference type="RefSeq" id="XP_022461109.1">
    <property type="nucleotide sequence ID" value="XM_022606259.1"/>
</dbReference>
<evidence type="ECO:0000256" key="7">
    <source>
        <dbReference type="SAM" id="Phobius"/>
    </source>
</evidence>
<dbReference type="Gene3D" id="1.20.1540.10">
    <property type="entry name" value="Rhomboid-like"/>
    <property type="match status" value="1"/>
</dbReference>
<gene>
    <name evidence="9" type="ORF">KUCA_T00005107001</name>
</gene>
<proteinExistence type="inferred from homology"/>
<dbReference type="EMBL" id="HG793130">
    <property type="protein sequence ID" value="CDK29120.1"/>
    <property type="molecule type" value="Genomic_DNA"/>
</dbReference>
<evidence type="ECO:0000256" key="5">
    <source>
        <dbReference type="ARBA" id="ARBA00022989"/>
    </source>
</evidence>
<feature type="domain" description="Peptidase S54 rhomboid" evidence="8">
    <location>
        <begin position="186"/>
        <end position="331"/>
    </location>
</feature>
<evidence type="ECO:0000313" key="10">
    <source>
        <dbReference type="Proteomes" id="UP000019384"/>
    </source>
</evidence>
<feature type="transmembrane region" description="Helical" evidence="7">
    <location>
        <begin position="200"/>
        <end position="221"/>
    </location>
</feature>
<name>W6MXL9_9ASCO</name>
<keyword evidence="3 7" id="KW-0812">Transmembrane</keyword>
<comment type="subcellular location">
    <subcellularLocation>
        <location evidence="1">Membrane</location>
        <topology evidence="1">Multi-pass membrane protein</topology>
    </subcellularLocation>
</comment>
<dbReference type="PANTHER" id="PTHR43731:SF14">
    <property type="entry name" value="PRESENILIN-ASSOCIATED RHOMBOID-LIKE PROTEIN, MITOCHONDRIAL"/>
    <property type="match status" value="1"/>
</dbReference>
<dbReference type="GO" id="GO:0016020">
    <property type="term" value="C:membrane"/>
    <property type="evidence" value="ECO:0007669"/>
    <property type="project" value="UniProtKB-SubCell"/>
</dbReference>
<accession>W6MXL9</accession>
<feature type="transmembrane region" description="Helical" evidence="7">
    <location>
        <begin position="253"/>
        <end position="273"/>
    </location>
</feature>
<keyword evidence="4" id="KW-0378">Hydrolase</keyword>
<evidence type="ECO:0000256" key="2">
    <source>
        <dbReference type="ARBA" id="ARBA00009045"/>
    </source>
</evidence>
<dbReference type="Pfam" id="PF01694">
    <property type="entry name" value="Rhomboid"/>
    <property type="match status" value="1"/>
</dbReference>
<evidence type="ECO:0000256" key="4">
    <source>
        <dbReference type="ARBA" id="ARBA00022801"/>
    </source>
</evidence>
<keyword evidence="10" id="KW-1185">Reference proteome</keyword>
<dbReference type="GeneID" id="34522497"/>
<reference evidence="9" key="1">
    <citation type="submission" date="2013-12" db="EMBL/GenBank/DDBJ databases">
        <authorList>
            <person name="Genoscope - CEA"/>
        </authorList>
    </citation>
    <scope>NUCLEOTIDE SEQUENCE</scope>
    <source>
        <strain evidence="9">CBS 1993</strain>
    </source>
</reference>
<evidence type="ECO:0000259" key="8">
    <source>
        <dbReference type="Pfam" id="PF01694"/>
    </source>
</evidence>
<evidence type="ECO:0000256" key="3">
    <source>
        <dbReference type="ARBA" id="ARBA00022692"/>
    </source>
</evidence>
<dbReference type="InterPro" id="IPR050925">
    <property type="entry name" value="Rhomboid_protease_S54"/>
</dbReference>
<feature type="transmembrane region" description="Helical" evidence="7">
    <location>
        <begin position="147"/>
        <end position="163"/>
    </location>
</feature>
<evidence type="ECO:0000256" key="6">
    <source>
        <dbReference type="ARBA" id="ARBA00023136"/>
    </source>
</evidence>
<dbReference type="FunFam" id="1.20.1540.10:FF:000012">
    <property type="entry name" value="Rhomboid family protein"/>
    <property type="match status" value="1"/>
</dbReference>
<evidence type="ECO:0000256" key="1">
    <source>
        <dbReference type="ARBA" id="ARBA00004141"/>
    </source>
</evidence>
<sequence>MNRQIMLRTTSRWFFSGNLVRLSSTAKKDGASMVFPFFQRGVSFANHFNKIQRATKTPMSHLGVKRLTIPYGIVTRYGQISNLRSVLSNWRTFATHRQLNFSYSRFGGSRFNSLVGPLVFTIAFGLGTHFLAPYAVQLVPARLRQPVVLYSIIGLNVLVFMAWRSNQFGRVLYRYFLLDKQAMWSNWSMLGSAFSHQDFWHILFNLWCLYSFSTTLIQVLGPANFLEVYLNGAVISSLASLAYPKVFRLATNSVSLGASGAVCAIFGVFTALFPTANVSLWFVPIWGGASTAFGGFAIYNILGCIFKFGSLDYAAHLGGMAAGLVYGYYYKQKAQKRRQRATVWGF</sequence>
<comment type="similarity">
    <text evidence="2">Belongs to the peptidase S54 family.</text>
</comment>
<dbReference type="InterPro" id="IPR035952">
    <property type="entry name" value="Rhomboid-like_sf"/>
</dbReference>
<dbReference type="HOGENOM" id="CLU_034022_2_1_1"/>
<evidence type="ECO:0000313" key="9">
    <source>
        <dbReference type="EMBL" id="CDK29120.1"/>
    </source>
</evidence>
<dbReference type="SUPFAM" id="SSF144091">
    <property type="entry name" value="Rhomboid-like"/>
    <property type="match status" value="1"/>
</dbReference>
<dbReference type="AlphaFoldDB" id="W6MXL9"/>
<dbReference type="PANTHER" id="PTHR43731">
    <property type="entry name" value="RHOMBOID PROTEASE"/>
    <property type="match status" value="1"/>
</dbReference>
<keyword evidence="5 7" id="KW-1133">Transmembrane helix</keyword>
<dbReference type="OrthoDB" id="10260614at2759"/>
<feature type="transmembrane region" description="Helical" evidence="7">
    <location>
        <begin position="114"/>
        <end position="135"/>
    </location>
</feature>
<dbReference type="Proteomes" id="UP000019384">
    <property type="component" value="Unassembled WGS sequence"/>
</dbReference>
<reference evidence="9" key="2">
    <citation type="submission" date="2014-02" db="EMBL/GenBank/DDBJ databases">
        <title>Complete DNA sequence of /Kuraishia capsulata/ illustrates novel genomic features among budding yeasts (/Saccharomycotina/).</title>
        <authorList>
            <person name="Morales L."/>
            <person name="Noel B."/>
            <person name="Porcel B."/>
            <person name="Marcet-Houben M."/>
            <person name="Hullo M-F."/>
            <person name="Sacerdot C."/>
            <person name="Tekaia F."/>
            <person name="Leh-Louis V."/>
            <person name="Despons L."/>
            <person name="Khanna V."/>
            <person name="Aury J-M."/>
            <person name="Barbe V."/>
            <person name="Couloux A."/>
            <person name="Labadie K."/>
            <person name="Pelletier E."/>
            <person name="Souciet J-L."/>
            <person name="Boekhout T."/>
            <person name="Gabaldon T."/>
            <person name="Wincker P."/>
            <person name="Dujon B."/>
        </authorList>
    </citation>
    <scope>NUCLEOTIDE SEQUENCE</scope>
    <source>
        <strain evidence="9">CBS 1993</strain>
    </source>
</reference>